<dbReference type="HOGENOM" id="CLU_1143158_0_0_1"/>
<dbReference type="AlphaFoldDB" id="A0A0C9VGJ1"/>
<dbReference type="EMBL" id="KN837143">
    <property type="protein sequence ID" value="KIJ40552.1"/>
    <property type="molecule type" value="Genomic_DNA"/>
</dbReference>
<keyword evidence="3" id="KW-1185">Reference proteome</keyword>
<reference evidence="2 3" key="1">
    <citation type="submission" date="2014-06" db="EMBL/GenBank/DDBJ databases">
        <title>Evolutionary Origins and Diversification of the Mycorrhizal Mutualists.</title>
        <authorList>
            <consortium name="DOE Joint Genome Institute"/>
            <consortium name="Mycorrhizal Genomics Consortium"/>
            <person name="Kohler A."/>
            <person name="Kuo A."/>
            <person name="Nagy L.G."/>
            <person name="Floudas D."/>
            <person name="Copeland A."/>
            <person name="Barry K.W."/>
            <person name="Cichocki N."/>
            <person name="Veneault-Fourrey C."/>
            <person name="LaButti K."/>
            <person name="Lindquist E.A."/>
            <person name="Lipzen A."/>
            <person name="Lundell T."/>
            <person name="Morin E."/>
            <person name="Murat C."/>
            <person name="Riley R."/>
            <person name="Ohm R."/>
            <person name="Sun H."/>
            <person name="Tunlid A."/>
            <person name="Henrissat B."/>
            <person name="Grigoriev I.V."/>
            <person name="Hibbett D.S."/>
            <person name="Martin F."/>
        </authorList>
    </citation>
    <scope>NUCLEOTIDE SEQUENCE [LARGE SCALE GENOMIC DNA]</scope>
    <source>
        <strain evidence="2 3">SS14</strain>
    </source>
</reference>
<dbReference type="Proteomes" id="UP000054279">
    <property type="component" value="Unassembled WGS sequence"/>
</dbReference>
<evidence type="ECO:0000313" key="3">
    <source>
        <dbReference type="Proteomes" id="UP000054279"/>
    </source>
</evidence>
<organism evidence="2 3">
    <name type="scientific">Sphaerobolus stellatus (strain SS14)</name>
    <dbReference type="NCBI Taxonomy" id="990650"/>
    <lineage>
        <taxon>Eukaryota</taxon>
        <taxon>Fungi</taxon>
        <taxon>Dikarya</taxon>
        <taxon>Basidiomycota</taxon>
        <taxon>Agaricomycotina</taxon>
        <taxon>Agaricomycetes</taxon>
        <taxon>Phallomycetidae</taxon>
        <taxon>Geastrales</taxon>
        <taxon>Sphaerobolaceae</taxon>
        <taxon>Sphaerobolus</taxon>
    </lineage>
</organism>
<evidence type="ECO:0000256" key="1">
    <source>
        <dbReference type="SAM" id="MobiDB-lite"/>
    </source>
</evidence>
<evidence type="ECO:0000313" key="2">
    <source>
        <dbReference type="EMBL" id="KIJ40552.1"/>
    </source>
</evidence>
<feature type="region of interest" description="Disordered" evidence="1">
    <location>
        <begin position="63"/>
        <end position="99"/>
    </location>
</feature>
<feature type="compositionally biased region" description="Basic residues" evidence="1">
    <location>
        <begin position="78"/>
        <end position="96"/>
    </location>
</feature>
<proteinExistence type="predicted"/>
<feature type="compositionally biased region" description="Polar residues" evidence="1">
    <location>
        <begin position="63"/>
        <end position="77"/>
    </location>
</feature>
<accession>A0A0C9VGJ1</accession>
<name>A0A0C9VGJ1_SPHS4</name>
<protein>
    <submittedName>
        <fullName evidence="2">Unplaced genomic scaffold SPHSTscaffold_68, whole genome shotgun sequence</fullName>
    </submittedName>
</protein>
<gene>
    <name evidence="2" type="ORF">M422DRAFT_49097</name>
</gene>
<sequence length="243" mass="26721">MEHFHIPVPHQAYIVDLDASDGTDLSDNTNWKTIDLFLSSSAVTSARPSVSLPPALPTPIASAVSQAQLSPGGPTSSKAKKTGKHRLGRSSKKKKMQSNIDHLEHVANTVAEKHNSEQSNPSLHIKTRPIARLQLGTCEHKTKSQCTHKCQKPSAAKLKNVQYRLKLPGRLSKIGAETTLDTSKTLAEEFRKLPTRRGQVQAAVRRLGHTIKKLGLTITSYLERGNLFISTHPLVMETMMKSI</sequence>